<organism evidence="1">
    <name type="scientific">Arthrobacter sp. 31.31</name>
    <dbReference type="NCBI Taxonomy" id="347202"/>
    <lineage>
        <taxon>Bacteria</taxon>
        <taxon>Bacillati</taxon>
        <taxon>Actinomycetota</taxon>
        <taxon>Actinomycetes</taxon>
        <taxon>Micrococcales</taxon>
        <taxon>Micrococcaceae</taxon>
        <taxon>Arthrobacter</taxon>
    </lineage>
</organism>
<proteinExistence type="predicted"/>
<reference evidence="1" key="1">
    <citation type="submission" date="2012-01" db="EMBL/GenBank/DDBJ databases">
        <authorList>
            <person name="Summers A.O."/>
            <person name="Wireman J."/>
            <person name="Sale K."/>
        </authorList>
    </citation>
    <scope>NUCLEOTIDE SEQUENCE</scope>
    <source>
        <strain evidence="1">31-32</strain>
        <plasmid evidence="1">p3132-53</plasmid>
    </source>
</reference>
<accession>I3VZE3</accession>
<name>I3VZE3_9MICC</name>
<evidence type="ECO:0000313" key="1">
    <source>
        <dbReference type="EMBL" id="AFK88720.1"/>
    </source>
</evidence>
<protein>
    <submittedName>
        <fullName evidence="1">Uncharacterized protein</fullName>
    </submittedName>
</protein>
<sequence>MQQLLDRWVDGETVTLEEFGGPDVVLDAADALIVDDPLSLTEILCEYWEAFGPSQEQAVRTIVAAADADHPDMDAVHDALLVNEAVLPAVADALVNALSDHAQNDGLYGDIATETWTRLAIGDWCSSLEVRGHLRRRAMHVGAAATIHLVRSVGAAVNTWNDKELIEALTVLGSLDEFEADVHFELAMHQLGAACAATNGAIALDGIRATVEHLRITERWDDRVDARAYLTPLEALVRFASGGTVTADDVAEARVRVSEYLIGYHGLHRHWRQGHADVTAGWALLLQLLTDAVGAEDEHWFAPGDVIGAVASLYVAETSIELVARNSDTSPIVQTGVSALVRPRLVAAFSDHPPATGFLDRWLADNAARQETEPVLIGAVESLRAVVFDQGTLRPKDECGPGERRGSALPGTDAATFLADVLRTRRQPTQHEIRLTRRVVADISRIVPSHLMTIRPQVTSLVLGIVQFTSHMLNQPQDARKALPFLGAMVTENGKPVVEDKLRDALCTWLIAASLSADPEPQAVAGGRADIRVTFPEAVFYIEVKRVLTQEDDERASAHYGDQAAQYAVTSAPITFLALLDYGFRNTRLDLETVIWTTPHTLPGVASPYALTGLRIQANVATPSAATRSYRARAPQA</sequence>
<dbReference type="AlphaFoldDB" id="I3VZE3"/>
<geneLocation type="plasmid" evidence="1">
    <name>p3132-53</name>
</geneLocation>
<keyword evidence="1" id="KW-0614">Plasmid</keyword>
<dbReference type="EMBL" id="JQ418520">
    <property type="protein sequence ID" value="AFK88720.1"/>
    <property type="molecule type" value="Genomic_DNA"/>
</dbReference>